<reference evidence="6" key="1">
    <citation type="submission" date="2020-06" db="EMBL/GenBank/DDBJ databases">
        <title>Draft genomic sequence of Geomonas sp. Red330.</title>
        <authorList>
            <person name="Itoh H."/>
            <person name="Zhenxing X."/>
            <person name="Ushijima N."/>
            <person name="Masuda Y."/>
            <person name="Shiratori Y."/>
            <person name="Senoo K."/>
        </authorList>
    </citation>
    <scope>NUCLEOTIDE SEQUENCE [LARGE SCALE GENOMIC DNA]</scope>
    <source>
        <strain evidence="6">Red330</strain>
    </source>
</reference>
<keyword evidence="3" id="KW-0694">RNA-binding</keyword>
<dbReference type="InterPro" id="IPR050188">
    <property type="entry name" value="RluA_PseudoU_synthase"/>
</dbReference>
<dbReference type="EMBL" id="BLXX01000020">
    <property type="protein sequence ID" value="GFO61802.1"/>
    <property type="molecule type" value="Genomic_DNA"/>
</dbReference>
<evidence type="ECO:0000313" key="6">
    <source>
        <dbReference type="Proteomes" id="UP000556026"/>
    </source>
</evidence>
<comment type="caution">
    <text evidence="5">The sequence shown here is derived from an EMBL/GenBank/DDBJ whole genome shotgun (WGS) entry which is preliminary data.</text>
</comment>
<evidence type="ECO:0000313" key="5">
    <source>
        <dbReference type="EMBL" id="GFO61802.1"/>
    </source>
</evidence>
<dbReference type="GO" id="GO:0009982">
    <property type="term" value="F:pseudouridine synthase activity"/>
    <property type="evidence" value="ECO:0007669"/>
    <property type="project" value="InterPro"/>
</dbReference>
<accession>A0A6V8MPF7</accession>
<dbReference type="SUPFAM" id="SSF55120">
    <property type="entry name" value="Pseudouridine synthase"/>
    <property type="match status" value="1"/>
</dbReference>
<dbReference type="Proteomes" id="UP000556026">
    <property type="component" value="Unassembled WGS sequence"/>
</dbReference>
<dbReference type="InterPro" id="IPR036986">
    <property type="entry name" value="S4_RNA-bd_sf"/>
</dbReference>
<dbReference type="PANTHER" id="PTHR21600">
    <property type="entry name" value="MITOCHONDRIAL RNA PSEUDOURIDINE SYNTHASE"/>
    <property type="match status" value="1"/>
</dbReference>
<dbReference type="GO" id="GO:0000455">
    <property type="term" value="P:enzyme-directed rRNA pseudouridine synthesis"/>
    <property type="evidence" value="ECO:0007669"/>
    <property type="project" value="TreeGrafter"/>
</dbReference>
<proteinExistence type="inferred from homology"/>
<dbReference type="Gene3D" id="3.30.2350.10">
    <property type="entry name" value="Pseudouridine synthase"/>
    <property type="match status" value="1"/>
</dbReference>
<dbReference type="SUPFAM" id="SSF55174">
    <property type="entry name" value="Alpha-L RNA-binding motif"/>
    <property type="match status" value="1"/>
</dbReference>
<sequence>MQGALNEAILPRMLTYEISAHDHLRRVDSFLRNLMPTAQFSYLKKLLNTGHLTVNGAAPAAEQLLKQHNLVQLKESSKTVAFIAKEPPELDILFEDTWIICFNKAPGLPVHRTEDASEANLVDLAESFLKRRDGTSRLRPVNRLDRGTSGAILLAKSAVAAGMFGKMVQNEGLGKLYLAMVEGKLPEEGMIDFALDGKESQTRYLRLSQGSSGALVAVYPLTGRMHQIRQHFKMLGRPILGDKRYGGRPLPGFTGHLLHSFVTQLVHPATGEALVVPAPLPAPLLQALTRLTGLKEETLLKRLEQIPPAEAPSPSEAE</sequence>
<evidence type="ECO:0000259" key="4">
    <source>
        <dbReference type="Pfam" id="PF00849"/>
    </source>
</evidence>
<dbReference type="PROSITE" id="PS01129">
    <property type="entry name" value="PSI_RLU"/>
    <property type="match status" value="1"/>
</dbReference>
<dbReference type="GO" id="GO:0140098">
    <property type="term" value="F:catalytic activity, acting on RNA"/>
    <property type="evidence" value="ECO:0007669"/>
    <property type="project" value="UniProtKB-ARBA"/>
</dbReference>
<gene>
    <name evidence="5" type="ORF">GMST_41270</name>
</gene>
<evidence type="ECO:0000256" key="1">
    <source>
        <dbReference type="ARBA" id="ARBA00010876"/>
    </source>
</evidence>
<dbReference type="Pfam" id="PF00849">
    <property type="entry name" value="PseudoU_synth_2"/>
    <property type="match status" value="1"/>
</dbReference>
<dbReference type="InterPro" id="IPR020103">
    <property type="entry name" value="PsdUridine_synth_cat_dom_sf"/>
</dbReference>
<dbReference type="Gene3D" id="3.10.290.10">
    <property type="entry name" value="RNA-binding S4 domain"/>
    <property type="match status" value="1"/>
</dbReference>
<dbReference type="PROSITE" id="PS50889">
    <property type="entry name" value="S4"/>
    <property type="match status" value="1"/>
</dbReference>
<keyword evidence="6" id="KW-1185">Reference proteome</keyword>
<dbReference type="AlphaFoldDB" id="A0A6V8MPF7"/>
<comment type="similarity">
    <text evidence="1">Belongs to the pseudouridine synthase RluA family.</text>
</comment>
<feature type="domain" description="Pseudouridine synthase RsuA/RluA-like" evidence="4">
    <location>
        <begin position="99"/>
        <end position="232"/>
    </location>
</feature>
<evidence type="ECO:0000256" key="2">
    <source>
        <dbReference type="ARBA" id="ARBA00023235"/>
    </source>
</evidence>
<keyword evidence="2" id="KW-0413">Isomerase</keyword>
<protein>
    <submittedName>
        <fullName evidence="5">RNA pseudouridine synthase</fullName>
    </submittedName>
</protein>
<dbReference type="InterPro" id="IPR006224">
    <property type="entry name" value="PsdUridine_synth_RluA-like_CS"/>
</dbReference>
<dbReference type="CDD" id="cd02869">
    <property type="entry name" value="PseudoU_synth_RluA_like"/>
    <property type="match status" value="1"/>
</dbReference>
<dbReference type="InterPro" id="IPR006145">
    <property type="entry name" value="PsdUridine_synth_RsuA/RluA"/>
</dbReference>
<organism evidence="5 6">
    <name type="scientific">Geomonas silvestris</name>
    <dbReference type="NCBI Taxonomy" id="2740184"/>
    <lineage>
        <taxon>Bacteria</taxon>
        <taxon>Pseudomonadati</taxon>
        <taxon>Thermodesulfobacteriota</taxon>
        <taxon>Desulfuromonadia</taxon>
        <taxon>Geobacterales</taxon>
        <taxon>Geobacteraceae</taxon>
        <taxon>Geomonas</taxon>
    </lineage>
</organism>
<evidence type="ECO:0000256" key="3">
    <source>
        <dbReference type="PROSITE-ProRule" id="PRU00182"/>
    </source>
</evidence>
<dbReference type="GO" id="GO:0003723">
    <property type="term" value="F:RNA binding"/>
    <property type="evidence" value="ECO:0007669"/>
    <property type="project" value="UniProtKB-KW"/>
</dbReference>
<name>A0A6V8MPF7_9BACT</name>
<dbReference type="PANTHER" id="PTHR21600:SF44">
    <property type="entry name" value="RIBOSOMAL LARGE SUBUNIT PSEUDOURIDINE SYNTHASE D"/>
    <property type="match status" value="1"/>
</dbReference>